<dbReference type="EMBL" id="CAJMWS010001013">
    <property type="protein sequence ID" value="CAE6471169.1"/>
    <property type="molecule type" value="Genomic_DNA"/>
</dbReference>
<sequence length="172" mass="18856">MTSNCAIGLGPGLGSLDKEKSGERFMIKNGDVPSFGGVEGLALLDPELEGEALRGLTDNCWGKTSGMSVTYGSNTTMPNRTTPEIRTIIRADVLVRVSTGELGWTTRASRRSWRCCALLGCERSGRRKTSVGCRKTAFLDGALSIEYETRIPNRIRQCVRDQDGFEIGWRYG</sequence>
<name>A0A8H3GW09_9AGAM</name>
<organism evidence="1 2">
    <name type="scientific">Rhizoctonia solani</name>
    <dbReference type="NCBI Taxonomy" id="456999"/>
    <lineage>
        <taxon>Eukaryota</taxon>
        <taxon>Fungi</taxon>
        <taxon>Dikarya</taxon>
        <taxon>Basidiomycota</taxon>
        <taxon>Agaricomycotina</taxon>
        <taxon>Agaricomycetes</taxon>
        <taxon>Cantharellales</taxon>
        <taxon>Ceratobasidiaceae</taxon>
        <taxon>Rhizoctonia</taxon>
    </lineage>
</organism>
<evidence type="ECO:0000313" key="1">
    <source>
        <dbReference type="EMBL" id="CAE6471169.1"/>
    </source>
</evidence>
<dbReference type="Proteomes" id="UP000663846">
    <property type="component" value="Unassembled WGS sequence"/>
</dbReference>
<evidence type="ECO:0000313" key="2">
    <source>
        <dbReference type="Proteomes" id="UP000663846"/>
    </source>
</evidence>
<proteinExistence type="predicted"/>
<protein>
    <submittedName>
        <fullName evidence="1">Uncharacterized protein</fullName>
    </submittedName>
</protein>
<accession>A0A8H3GW09</accession>
<comment type="caution">
    <text evidence="1">The sequence shown here is derived from an EMBL/GenBank/DDBJ whole genome shotgun (WGS) entry which is preliminary data.</text>
</comment>
<reference evidence="1" key="1">
    <citation type="submission" date="2021-01" db="EMBL/GenBank/DDBJ databases">
        <authorList>
            <person name="Kaushik A."/>
        </authorList>
    </citation>
    <scope>NUCLEOTIDE SEQUENCE</scope>
    <source>
        <strain evidence="1">AG1-1C</strain>
    </source>
</reference>
<gene>
    <name evidence="1" type="ORF">RDB_LOCUS175667</name>
</gene>
<dbReference type="AlphaFoldDB" id="A0A8H3GW09"/>